<keyword evidence="4" id="KW-1185">Reference proteome</keyword>
<dbReference type="GO" id="GO:0005737">
    <property type="term" value="C:cytoplasm"/>
    <property type="evidence" value="ECO:0007669"/>
    <property type="project" value="TreeGrafter"/>
</dbReference>
<dbReference type="Pfam" id="PF00300">
    <property type="entry name" value="His_Phos_1"/>
    <property type="match status" value="1"/>
</dbReference>
<dbReference type="InterPro" id="IPR013078">
    <property type="entry name" value="His_Pase_superF_clade-1"/>
</dbReference>
<organism evidence="3 4">
    <name type="scientific">Virgisporangium aurantiacum</name>
    <dbReference type="NCBI Taxonomy" id="175570"/>
    <lineage>
        <taxon>Bacteria</taxon>
        <taxon>Bacillati</taxon>
        <taxon>Actinomycetota</taxon>
        <taxon>Actinomycetes</taxon>
        <taxon>Micromonosporales</taxon>
        <taxon>Micromonosporaceae</taxon>
        <taxon>Virgisporangium</taxon>
    </lineage>
</organism>
<dbReference type="GO" id="GO:0016791">
    <property type="term" value="F:phosphatase activity"/>
    <property type="evidence" value="ECO:0007669"/>
    <property type="project" value="TreeGrafter"/>
</dbReference>
<dbReference type="SMART" id="SM00855">
    <property type="entry name" value="PGAM"/>
    <property type="match status" value="1"/>
</dbReference>
<dbReference type="EMBL" id="BOPG01000088">
    <property type="protein sequence ID" value="GIJ63111.1"/>
    <property type="molecule type" value="Genomic_DNA"/>
</dbReference>
<dbReference type="RefSeq" id="WP_204009153.1">
    <property type="nucleotide sequence ID" value="NZ_BOPG01000088.1"/>
</dbReference>
<evidence type="ECO:0000256" key="2">
    <source>
        <dbReference type="SAM" id="MobiDB-lite"/>
    </source>
</evidence>
<evidence type="ECO:0000256" key="1">
    <source>
        <dbReference type="PIRSR" id="PIRSR613078-2"/>
    </source>
</evidence>
<reference evidence="3" key="1">
    <citation type="submission" date="2021-01" db="EMBL/GenBank/DDBJ databases">
        <title>Whole genome shotgun sequence of Virgisporangium aurantiacum NBRC 16421.</title>
        <authorList>
            <person name="Komaki H."/>
            <person name="Tamura T."/>
        </authorList>
    </citation>
    <scope>NUCLEOTIDE SEQUENCE</scope>
    <source>
        <strain evidence="3">NBRC 16421</strain>
    </source>
</reference>
<dbReference type="SUPFAM" id="SSF53254">
    <property type="entry name" value="Phosphoglycerate mutase-like"/>
    <property type="match status" value="1"/>
</dbReference>
<evidence type="ECO:0000313" key="3">
    <source>
        <dbReference type="EMBL" id="GIJ63111.1"/>
    </source>
</evidence>
<dbReference type="InterPro" id="IPR050275">
    <property type="entry name" value="PGM_Phosphatase"/>
</dbReference>
<dbReference type="CDD" id="cd07040">
    <property type="entry name" value="HP"/>
    <property type="match status" value="1"/>
</dbReference>
<name>A0A8J3ZKE1_9ACTN</name>
<protein>
    <recommendedName>
        <fullName evidence="5">Phosphoglycerate mutase</fullName>
    </recommendedName>
</protein>
<feature type="binding site" evidence="1">
    <location>
        <position position="61"/>
    </location>
    <ligand>
        <name>substrate</name>
    </ligand>
</feature>
<dbReference type="Gene3D" id="3.40.50.1240">
    <property type="entry name" value="Phosphoglycerate mutase-like"/>
    <property type="match status" value="1"/>
</dbReference>
<dbReference type="PANTHER" id="PTHR48100">
    <property type="entry name" value="BROAD-SPECIFICITY PHOSPHATASE YOR283W-RELATED"/>
    <property type="match status" value="1"/>
</dbReference>
<sequence>MTAARSLIVVRHGRARCNDTGSIAGPTCAGLTDTGRTQATATAHRLAGDNVTEVHASTTPRALETAHRIAAVLDLPVIRQPGLRVPDPGAAEGLRWPDARRRWPPDPLNPTRPTAPDSEPWLAYLGRATATLAELVDANDSGTLLIVGHSETLTALMHLLLGVATLDRLKIDLDHCAITRWQTTTEWPGIRHLQQRWTLLHHNDTSHIMTQPTTAD</sequence>
<accession>A0A8J3ZKE1</accession>
<feature type="region of interest" description="Disordered" evidence="2">
    <location>
        <begin position="96"/>
        <end position="115"/>
    </location>
</feature>
<feature type="binding site" evidence="1">
    <location>
        <begin position="11"/>
        <end position="18"/>
    </location>
    <ligand>
        <name>substrate</name>
    </ligand>
</feature>
<comment type="caution">
    <text evidence="3">The sequence shown here is derived from an EMBL/GenBank/DDBJ whole genome shotgun (WGS) entry which is preliminary data.</text>
</comment>
<dbReference type="InterPro" id="IPR029033">
    <property type="entry name" value="His_PPase_superfam"/>
</dbReference>
<proteinExistence type="predicted"/>
<dbReference type="AlphaFoldDB" id="A0A8J3ZKE1"/>
<evidence type="ECO:0008006" key="5">
    <source>
        <dbReference type="Google" id="ProtNLM"/>
    </source>
</evidence>
<dbReference type="PANTHER" id="PTHR48100:SF1">
    <property type="entry name" value="HISTIDINE PHOSPHATASE FAMILY PROTEIN-RELATED"/>
    <property type="match status" value="1"/>
</dbReference>
<gene>
    <name evidence="3" type="ORF">Vau01_106270</name>
</gene>
<dbReference type="Proteomes" id="UP000612585">
    <property type="component" value="Unassembled WGS sequence"/>
</dbReference>
<evidence type="ECO:0000313" key="4">
    <source>
        <dbReference type="Proteomes" id="UP000612585"/>
    </source>
</evidence>